<reference evidence="1 4" key="1">
    <citation type="journal article" date="2014" name="Int. J. Syst. Evol. Microbiol.">
        <title>Complete genome sequence of Corynebacterium casei LMG S-19264T (=DSM 44701T), isolated from a smear-ripened cheese.</title>
        <authorList>
            <consortium name="US DOE Joint Genome Institute (JGI-PGF)"/>
            <person name="Walter F."/>
            <person name="Albersmeier A."/>
            <person name="Kalinowski J."/>
            <person name="Ruckert C."/>
        </authorList>
    </citation>
    <scope>NUCLEOTIDE SEQUENCE [LARGE SCALE GENOMIC DNA]</scope>
    <source>
        <strain evidence="1 4">JCM 4205</strain>
    </source>
</reference>
<reference evidence="1" key="3">
    <citation type="submission" date="2023-08" db="EMBL/GenBank/DDBJ databases">
        <authorList>
            <person name="Sun Q."/>
            <person name="Ohkuma M."/>
        </authorList>
    </citation>
    <scope>NUCLEOTIDE SEQUENCE</scope>
    <source>
        <strain evidence="1">JCM 4205</strain>
    </source>
</reference>
<dbReference type="EMBL" id="CP023693">
    <property type="protein sequence ID" value="QEV33317.1"/>
    <property type="molecule type" value="Genomic_DNA"/>
</dbReference>
<evidence type="ECO:0000313" key="1">
    <source>
        <dbReference type="EMBL" id="GGR37618.1"/>
    </source>
</evidence>
<gene>
    <name evidence="2" type="ORF">CP977_15015</name>
    <name evidence="1" type="ORF">GCM10010497_45530</name>
</gene>
<protein>
    <recommendedName>
        <fullName evidence="5">Sigma-like protein</fullName>
    </recommendedName>
</protein>
<sequence length="70" mass="7245">MTDSIKQDPITTKDMHATSEPAVGAITAKITGPADEAVTTKDMHATSEPAIGAITEKVTGDEEHVAKPAD</sequence>
<evidence type="ECO:0008006" key="5">
    <source>
        <dbReference type="Google" id="ProtNLM"/>
    </source>
</evidence>
<dbReference type="Proteomes" id="UP000326029">
    <property type="component" value="Chromosome"/>
</dbReference>
<organism evidence="1 4">
    <name type="scientific">Streptomyces cinereoruber</name>
    <dbReference type="NCBI Taxonomy" id="67260"/>
    <lineage>
        <taxon>Bacteria</taxon>
        <taxon>Bacillati</taxon>
        <taxon>Actinomycetota</taxon>
        <taxon>Actinomycetes</taxon>
        <taxon>Kitasatosporales</taxon>
        <taxon>Streptomycetaceae</taxon>
        <taxon>Streptomyces</taxon>
    </lineage>
</organism>
<proteinExistence type="predicted"/>
<dbReference type="GeneID" id="95455082"/>
<accession>A0AAV4KLL9</accession>
<dbReference type="EMBL" id="BMSJ01000009">
    <property type="protein sequence ID" value="GGR37618.1"/>
    <property type="molecule type" value="Genomic_DNA"/>
</dbReference>
<dbReference type="AlphaFoldDB" id="A0AAV4KLL9"/>
<evidence type="ECO:0000313" key="3">
    <source>
        <dbReference type="Proteomes" id="UP000326029"/>
    </source>
</evidence>
<dbReference type="RefSeq" id="WP_062754590.1">
    <property type="nucleotide sequence ID" value="NZ_BMSJ01000009.1"/>
</dbReference>
<reference evidence="2 3" key="2">
    <citation type="submission" date="2017-09" db="EMBL/GenBank/DDBJ databases">
        <authorList>
            <person name="Lee N."/>
            <person name="Cho B.-K."/>
        </authorList>
    </citation>
    <scope>NUCLEOTIDE SEQUENCE [LARGE SCALE GENOMIC DNA]</scope>
    <source>
        <strain evidence="2 3">ATCC 19740</strain>
    </source>
</reference>
<keyword evidence="3" id="KW-1185">Reference proteome</keyword>
<dbReference type="Proteomes" id="UP000642014">
    <property type="component" value="Unassembled WGS sequence"/>
</dbReference>
<name>A0AAV4KLL9_9ACTN</name>
<evidence type="ECO:0000313" key="4">
    <source>
        <dbReference type="Proteomes" id="UP000642014"/>
    </source>
</evidence>
<evidence type="ECO:0000313" key="2">
    <source>
        <dbReference type="EMBL" id="QEV33317.1"/>
    </source>
</evidence>